<dbReference type="OrthoDB" id="10260134at2759"/>
<dbReference type="GeneID" id="113403910"/>
<accession>A0A8B8IT82</accession>
<dbReference type="GO" id="GO:0004768">
    <property type="term" value="F:stearoyl-CoA 9-desaturase activity"/>
    <property type="evidence" value="ECO:0007669"/>
    <property type="project" value="TreeGrafter"/>
</dbReference>
<evidence type="ECO:0000256" key="10">
    <source>
        <dbReference type="ARBA" id="ARBA00023160"/>
    </source>
</evidence>
<dbReference type="PANTHER" id="PTHR11351:SF21">
    <property type="entry name" value="GH07782P"/>
    <property type="match status" value="1"/>
</dbReference>
<evidence type="ECO:0000256" key="3">
    <source>
        <dbReference type="ARBA" id="ARBA00022516"/>
    </source>
</evidence>
<keyword evidence="6 12" id="KW-1133">Transmembrane helix</keyword>
<keyword evidence="13" id="KW-1185">Reference proteome</keyword>
<dbReference type="PRINTS" id="PR00075">
    <property type="entry name" value="FACDDSATRASE"/>
</dbReference>
<evidence type="ECO:0000256" key="5">
    <source>
        <dbReference type="ARBA" id="ARBA00022832"/>
    </source>
</evidence>
<dbReference type="AlphaFoldDB" id="A0A8B8IT82"/>
<keyword evidence="10 11" id="KW-0275">Fatty acid biosynthesis</keyword>
<dbReference type="OMA" id="FWTHRAY"/>
<comment type="similarity">
    <text evidence="2 11">Belongs to the fatty acid desaturase type 1 family.</text>
</comment>
<comment type="subcellular location">
    <subcellularLocation>
        <location evidence="1">Membrane</location>
        <topology evidence="1">Multi-pass membrane protein</topology>
    </subcellularLocation>
</comment>
<dbReference type="InterPro" id="IPR015876">
    <property type="entry name" value="Acyl-CoA_DS"/>
</dbReference>
<keyword evidence="8" id="KW-0443">Lipid metabolism</keyword>
<dbReference type="PANTHER" id="PTHR11351">
    <property type="entry name" value="ACYL-COA DESATURASE"/>
    <property type="match status" value="1"/>
</dbReference>
<comment type="domain">
    <text evidence="11">The histidine box domains are involved in binding the catalytic metal ions.</text>
</comment>
<organism evidence="13 14">
    <name type="scientific">Vanessa tameamea</name>
    <name type="common">Kamehameha butterfly</name>
    <dbReference type="NCBI Taxonomy" id="334116"/>
    <lineage>
        <taxon>Eukaryota</taxon>
        <taxon>Metazoa</taxon>
        <taxon>Ecdysozoa</taxon>
        <taxon>Arthropoda</taxon>
        <taxon>Hexapoda</taxon>
        <taxon>Insecta</taxon>
        <taxon>Pterygota</taxon>
        <taxon>Neoptera</taxon>
        <taxon>Endopterygota</taxon>
        <taxon>Lepidoptera</taxon>
        <taxon>Glossata</taxon>
        <taxon>Ditrysia</taxon>
        <taxon>Papilionoidea</taxon>
        <taxon>Nymphalidae</taxon>
        <taxon>Nymphalinae</taxon>
        <taxon>Vanessa</taxon>
    </lineage>
</organism>
<keyword evidence="5" id="KW-0276">Fatty acid metabolism</keyword>
<dbReference type="GO" id="GO:0005789">
    <property type="term" value="C:endoplasmic reticulum membrane"/>
    <property type="evidence" value="ECO:0007669"/>
    <property type="project" value="TreeGrafter"/>
</dbReference>
<evidence type="ECO:0000313" key="13">
    <source>
        <dbReference type="Proteomes" id="UP001652626"/>
    </source>
</evidence>
<protein>
    <submittedName>
        <fullName evidence="14">Acyl-CoA Delta(11) desaturase</fullName>
    </submittedName>
</protein>
<evidence type="ECO:0000256" key="9">
    <source>
        <dbReference type="ARBA" id="ARBA00023136"/>
    </source>
</evidence>
<evidence type="ECO:0000256" key="4">
    <source>
        <dbReference type="ARBA" id="ARBA00022692"/>
    </source>
</evidence>
<reference evidence="14" key="1">
    <citation type="submission" date="2025-08" db="UniProtKB">
        <authorList>
            <consortium name="RefSeq"/>
        </authorList>
    </citation>
    <scope>IDENTIFICATION</scope>
    <source>
        <tissue evidence="14">Whole body</tissue>
    </source>
</reference>
<evidence type="ECO:0000256" key="7">
    <source>
        <dbReference type="ARBA" id="ARBA00023002"/>
    </source>
</evidence>
<proteinExistence type="inferred from homology"/>
<feature type="transmembrane region" description="Helical" evidence="12">
    <location>
        <begin position="105"/>
        <end position="128"/>
    </location>
</feature>
<keyword evidence="7 11" id="KW-0560">Oxidoreductase</keyword>
<keyword evidence="9 12" id="KW-0472">Membrane</keyword>
<evidence type="ECO:0000256" key="12">
    <source>
        <dbReference type="SAM" id="Phobius"/>
    </source>
</evidence>
<sequence length="362" mass="42169">MMPSSIITLTKKSCDDGESIECSLQARQRDKMDVNMAYKINDYYDEALPKNEFKLMAPIRRWEKRMGFVTPIRWTSSTIITLFHIVVVLYNLHAITLDGAPLWKTLMFSLFCGGVSGFGVTAGVHRYWTHRSFKAKIPLQIIMMICFSHAGQNNIPNWVRDHRLHHKMSETSADPHDANRGFFFAHMGWLMMKKHPHVIREGNKIYMSDILNDPLIKFHTKYFNVLKYLLCFILPTLIPVFLWGETIKLAVGNTLLRYLLSLHFTWSVNSFAHLWGNKPYDVKIMPTENWKVSLVAMGEGWHNYHHSFPWDYKAAELAYFLNLTTFYIDCFASIGWAYDLKRASPLFIKTVINSRGPKEHNH</sequence>
<gene>
    <name evidence="14" type="primary">LOC113403910</name>
</gene>
<name>A0A8B8IT82_VANTA</name>
<evidence type="ECO:0000256" key="8">
    <source>
        <dbReference type="ARBA" id="ARBA00023098"/>
    </source>
</evidence>
<feature type="transmembrane region" description="Helical" evidence="12">
    <location>
        <begin position="225"/>
        <end position="243"/>
    </location>
</feature>
<feature type="transmembrane region" description="Helical" evidence="12">
    <location>
        <begin position="74"/>
        <end position="93"/>
    </location>
</feature>
<dbReference type="CDD" id="cd03505">
    <property type="entry name" value="Delta9-FADS-like"/>
    <property type="match status" value="1"/>
</dbReference>
<evidence type="ECO:0000256" key="1">
    <source>
        <dbReference type="ARBA" id="ARBA00004141"/>
    </source>
</evidence>
<keyword evidence="4 11" id="KW-0812">Transmembrane</keyword>
<dbReference type="GO" id="GO:0005506">
    <property type="term" value="F:iron ion binding"/>
    <property type="evidence" value="ECO:0007669"/>
    <property type="project" value="TreeGrafter"/>
</dbReference>
<keyword evidence="3 11" id="KW-0444">Lipid biosynthesis</keyword>
<evidence type="ECO:0000313" key="14">
    <source>
        <dbReference type="RefSeq" id="XP_026500354.1"/>
    </source>
</evidence>
<dbReference type="RefSeq" id="XP_026500354.1">
    <property type="nucleotide sequence ID" value="XM_026644569.2"/>
</dbReference>
<evidence type="ECO:0000256" key="2">
    <source>
        <dbReference type="ARBA" id="ARBA00009295"/>
    </source>
</evidence>
<evidence type="ECO:0000256" key="6">
    <source>
        <dbReference type="ARBA" id="ARBA00022989"/>
    </source>
</evidence>
<dbReference type="Proteomes" id="UP001652626">
    <property type="component" value="Chromosome 10"/>
</dbReference>
<dbReference type="GO" id="GO:0006636">
    <property type="term" value="P:unsaturated fatty acid biosynthetic process"/>
    <property type="evidence" value="ECO:0007669"/>
    <property type="project" value="TreeGrafter"/>
</dbReference>
<comment type="cofactor">
    <cofactor evidence="11">
        <name>Fe(2+)</name>
        <dbReference type="ChEBI" id="CHEBI:29033"/>
    </cofactor>
</comment>
<evidence type="ECO:0000256" key="11">
    <source>
        <dbReference type="RuleBase" id="RU000581"/>
    </source>
</evidence>